<evidence type="ECO:0008006" key="3">
    <source>
        <dbReference type="Google" id="ProtNLM"/>
    </source>
</evidence>
<accession>A0A158IIJ1</accession>
<dbReference type="RefSeq" id="WP_014191832.1">
    <property type="nucleotide sequence ID" value="NZ_AP014576.1"/>
</dbReference>
<name>A0A158IIJ1_CABCO</name>
<proteinExistence type="predicted"/>
<dbReference type="EMBL" id="FCNY02000013">
    <property type="protein sequence ID" value="SAL56327.1"/>
    <property type="molecule type" value="Genomic_DNA"/>
</dbReference>
<gene>
    <name evidence="1" type="ORF">AWB70_04884</name>
</gene>
<dbReference type="AlphaFoldDB" id="A0A158IIJ1"/>
<organism evidence="1 2">
    <name type="scientific">Caballeronia cordobensis</name>
    <name type="common">Burkholderia cordobensis</name>
    <dbReference type="NCBI Taxonomy" id="1353886"/>
    <lineage>
        <taxon>Bacteria</taxon>
        <taxon>Pseudomonadati</taxon>
        <taxon>Pseudomonadota</taxon>
        <taxon>Betaproteobacteria</taxon>
        <taxon>Burkholderiales</taxon>
        <taxon>Burkholderiaceae</taxon>
        <taxon>Caballeronia</taxon>
    </lineage>
</organism>
<protein>
    <recommendedName>
        <fullName evidence="3">Antitoxin of toxin-antitoxin stability system</fullName>
    </recommendedName>
</protein>
<reference evidence="2" key="1">
    <citation type="submission" date="2016-01" db="EMBL/GenBank/DDBJ databases">
        <authorList>
            <person name="Peeters C."/>
        </authorList>
    </citation>
    <scope>NUCLEOTIDE SEQUENCE [LARGE SCALE GENOMIC DNA]</scope>
</reference>
<dbReference type="Proteomes" id="UP000054740">
    <property type="component" value="Unassembled WGS sequence"/>
</dbReference>
<keyword evidence="2" id="KW-1185">Reference proteome</keyword>
<evidence type="ECO:0000313" key="2">
    <source>
        <dbReference type="Proteomes" id="UP000054740"/>
    </source>
</evidence>
<sequence>MAKEAVFSMKLEPELRAEFMAAAEASHRPASQILRELMREFITRQREAGEYDAYLRAKVEAGRESMRAGRGQSNDEVEAQFARRRAHAANREE</sequence>
<evidence type="ECO:0000313" key="1">
    <source>
        <dbReference type="EMBL" id="SAL56327.1"/>
    </source>
</evidence>
<dbReference type="Gene3D" id="6.20.450.20">
    <property type="match status" value="1"/>
</dbReference>